<dbReference type="PROSITE" id="PS50995">
    <property type="entry name" value="HTH_MARR_2"/>
    <property type="match status" value="1"/>
</dbReference>
<evidence type="ECO:0000256" key="3">
    <source>
        <dbReference type="ARBA" id="ARBA00023163"/>
    </source>
</evidence>
<sequence length="163" mass="18949">MYLKLLWGGIQIDPTDVFVNNLGHWIRRVYHEITIRTNEVLRPHGLARSQWEVLYRIASSDGVTQKDLQTAMKVESGTLTGIVDSLVKKGWLFRQEHPRDRRIKLLRMTEQGHQKWLGIPNPIDVLRPHMMKGITPEEESFVVKLLQKAVSNLDSLDEKEEDK</sequence>
<evidence type="ECO:0000313" key="6">
    <source>
        <dbReference type="Proteomes" id="UP000663505"/>
    </source>
</evidence>
<feature type="domain" description="HTH marR-type" evidence="4">
    <location>
        <begin position="19"/>
        <end position="151"/>
    </location>
</feature>
<proteinExistence type="predicted"/>
<dbReference type="InterPro" id="IPR023187">
    <property type="entry name" value="Tscrpt_reg_MarR-type_CS"/>
</dbReference>
<dbReference type="EMBL" id="CP071182">
    <property type="protein sequence ID" value="QSO46723.1"/>
    <property type="molecule type" value="Genomic_DNA"/>
</dbReference>
<dbReference type="PANTHER" id="PTHR42756">
    <property type="entry name" value="TRANSCRIPTIONAL REGULATOR, MARR"/>
    <property type="match status" value="1"/>
</dbReference>
<evidence type="ECO:0000313" key="5">
    <source>
        <dbReference type="EMBL" id="QSO46723.1"/>
    </source>
</evidence>
<evidence type="ECO:0000259" key="4">
    <source>
        <dbReference type="PROSITE" id="PS50995"/>
    </source>
</evidence>
<reference evidence="5 6" key="1">
    <citation type="submission" date="2021-02" db="EMBL/GenBank/DDBJ databases">
        <title>Alicyclobacillus curvatus sp. nov. and Alicyclobacillus mengziensis sp. nov., two acidophilic bacteria isolated from acid mine drainage.</title>
        <authorList>
            <person name="Huang Y."/>
        </authorList>
    </citation>
    <scope>NUCLEOTIDE SEQUENCE [LARGE SCALE GENOMIC DNA]</scope>
    <source>
        <strain evidence="5 6">S30H14</strain>
    </source>
</reference>
<dbReference type="Gene3D" id="1.10.10.10">
    <property type="entry name" value="Winged helix-like DNA-binding domain superfamily/Winged helix DNA-binding domain"/>
    <property type="match status" value="1"/>
</dbReference>
<evidence type="ECO:0000256" key="2">
    <source>
        <dbReference type="ARBA" id="ARBA00023125"/>
    </source>
</evidence>
<dbReference type="Pfam" id="PF01047">
    <property type="entry name" value="MarR"/>
    <property type="match status" value="1"/>
</dbReference>
<dbReference type="GO" id="GO:0003677">
    <property type="term" value="F:DNA binding"/>
    <property type="evidence" value="ECO:0007669"/>
    <property type="project" value="UniProtKB-KW"/>
</dbReference>
<gene>
    <name evidence="5" type="ORF">JZ786_20130</name>
</gene>
<dbReference type="AlphaFoldDB" id="A0A9X7VX76"/>
<name>A0A9X7VX76_9BACL</name>
<dbReference type="Proteomes" id="UP000663505">
    <property type="component" value="Chromosome"/>
</dbReference>
<dbReference type="InterPro" id="IPR036390">
    <property type="entry name" value="WH_DNA-bd_sf"/>
</dbReference>
<dbReference type="PANTHER" id="PTHR42756:SF1">
    <property type="entry name" value="TRANSCRIPTIONAL REPRESSOR OF EMRAB OPERON"/>
    <property type="match status" value="1"/>
</dbReference>
<dbReference type="InterPro" id="IPR000835">
    <property type="entry name" value="HTH_MarR-typ"/>
</dbReference>
<keyword evidence="1" id="KW-0805">Transcription regulation</keyword>
<keyword evidence="2" id="KW-0238">DNA-binding</keyword>
<keyword evidence="6" id="KW-1185">Reference proteome</keyword>
<organism evidence="5 6">
    <name type="scientific">Alicyclobacillus mengziensis</name>
    <dbReference type="NCBI Taxonomy" id="2931921"/>
    <lineage>
        <taxon>Bacteria</taxon>
        <taxon>Bacillati</taxon>
        <taxon>Bacillota</taxon>
        <taxon>Bacilli</taxon>
        <taxon>Bacillales</taxon>
        <taxon>Alicyclobacillaceae</taxon>
        <taxon>Alicyclobacillus</taxon>
    </lineage>
</organism>
<keyword evidence="3" id="KW-0804">Transcription</keyword>
<dbReference type="GO" id="GO:0003700">
    <property type="term" value="F:DNA-binding transcription factor activity"/>
    <property type="evidence" value="ECO:0007669"/>
    <property type="project" value="InterPro"/>
</dbReference>
<dbReference type="KEGG" id="afx:JZ786_20130"/>
<evidence type="ECO:0000256" key="1">
    <source>
        <dbReference type="ARBA" id="ARBA00023015"/>
    </source>
</evidence>
<dbReference type="SUPFAM" id="SSF46785">
    <property type="entry name" value="Winged helix' DNA-binding domain"/>
    <property type="match status" value="1"/>
</dbReference>
<dbReference type="InterPro" id="IPR036388">
    <property type="entry name" value="WH-like_DNA-bd_sf"/>
</dbReference>
<dbReference type="PRINTS" id="PR00598">
    <property type="entry name" value="HTHMARR"/>
</dbReference>
<protein>
    <submittedName>
        <fullName evidence="5">MarR family transcriptional regulator</fullName>
    </submittedName>
</protein>
<accession>A0A9X7VX76</accession>
<dbReference type="SMART" id="SM00347">
    <property type="entry name" value="HTH_MARR"/>
    <property type="match status" value="1"/>
</dbReference>
<dbReference type="PROSITE" id="PS01117">
    <property type="entry name" value="HTH_MARR_1"/>
    <property type="match status" value="1"/>
</dbReference>